<dbReference type="EMBL" id="JASNRB020000003">
    <property type="protein sequence ID" value="MFJ1467058.1"/>
    <property type="molecule type" value="Genomic_DNA"/>
</dbReference>
<name>A0ACC7M740_9BURK</name>
<protein>
    <submittedName>
        <fullName evidence="1">EAL domain-containing protein</fullName>
    </submittedName>
</protein>
<evidence type="ECO:0000313" key="2">
    <source>
        <dbReference type="Proteomes" id="UP001168096"/>
    </source>
</evidence>
<proteinExistence type="predicted"/>
<comment type="caution">
    <text evidence="1">The sequence shown here is derived from an EMBL/GenBank/DDBJ whole genome shotgun (WGS) entry which is preliminary data.</text>
</comment>
<gene>
    <name evidence="1" type="ORF">QPK29_004995</name>
</gene>
<sequence length="944" mass="103584">MLTRKVRPGRARARPPTPAAVLTLLAGLGLTAVLVVGMVNAERERARSEFLQRAEIRNATVTRSFGDALDVLRAANALFASVGVASRDEFSAFTRPLLASHPYLQAVVFHRMVANHERAAFEAENQRFRPGFEIRERRVNGNKVTLVRAAPRPRYLVVDYIEPVAGNEVTLGYDAFSFAQQGSTFMRAIDTGQPASSLMLPLLQRGDHLGFLLMMPVYRRGAPLTNAAARSAAALGDTAVVIDVATLVGTTLANSNMLVRNGLRIELTGRGLDGPQRAYLHDALDRTNRPAWHAWLGEAVFTNRHTFEVAGMPWELRVTGRSSEMAGSAGALIALVLGCLVSIATSAYVQSRVKRTRRIEALVETRTADLHDALDALRLYRRAIDASANAIILVSATRPGYPIEYVNPAFERMRGVTASEVAGRGLLDMGNREPDQAGVAELRAAIRERREGHVSMRLLRRGREDMYAEVYIAPVNNEDGVTTHFVMAQYDVTMAKRYEAELEARARFDTLTGLANRALLHDRIDNAINLAAGRATVWVAALDLDHFKFVNDTLGHDAGDELLKAAAQRISAAVGRTDTVARTGGDEFVLVLPGRDNESDAAATVNAVLHALAHPLELHGQDLVLTGSAGLAAFPADGTDAATLIQHAEVAMYRSKELGRNMVQFYMPTMNARARERLALEGALRSALVHDEFELYYQPQVDLVTGAVVGLEALIRWRHPSMGMVRPDRFINLAEETGLIVPIGAWVLRTACRQSRAWQHAGLGHLRIAVNLSARQFADPNLVREIARVLDETGLSAACLEVEITESLVMGDVESAIRTMRELKQMGVQLSIDDFGTGYSSLSYLRRFPVDVLKIDRSFVRDIPFSEDDAAMVAAIIELARGLRMRVIAEGVETEAQLDYLRRRGCDEVQGHVYAQAASGAEVERLLRTGRHMIPHDANGMSVR</sequence>
<reference evidence="1" key="1">
    <citation type="submission" date="2024-11" db="EMBL/GenBank/DDBJ databases">
        <title>Description of Massilia orientalis sp. nov., isolated from rhizosphere soil of Ageratina adenophora.</title>
        <authorList>
            <person name="Wang Y."/>
        </authorList>
    </citation>
    <scope>NUCLEOTIDE SEQUENCE</scope>
    <source>
        <strain evidence="1">YIM B02787</strain>
    </source>
</reference>
<keyword evidence="2" id="KW-1185">Reference proteome</keyword>
<accession>A0ACC7M740</accession>
<organism evidence="1 2">
    <name type="scientific">Massilia orientalis</name>
    <dbReference type="NCBI Taxonomy" id="3050128"/>
    <lineage>
        <taxon>Bacteria</taxon>
        <taxon>Pseudomonadati</taxon>
        <taxon>Pseudomonadota</taxon>
        <taxon>Betaproteobacteria</taxon>
        <taxon>Burkholderiales</taxon>
        <taxon>Oxalobacteraceae</taxon>
        <taxon>Telluria group</taxon>
        <taxon>Massilia</taxon>
    </lineage>
</organism>
<evidence type="ECO:0000313" key="1">
    <source>
        <dbReference type="EMBL" id="MFJ1467058.1"/>
    </source>
</evidence>
<dbReference type="Proteomes" id="UP001168096">
    <property type="component" value="Unassembled WGS sequence"/>
</dbReference>